<dbReference type="Proteomes" id="UP000632766">
    <property type="component" value="Unassembled WGS sequence"/>
</dbReference>
<evidence type="ECO:0000313" key="2">
    <source>
        <dbReference type="EMBL" id="MBH8563099.1"/>
    </source>
</evidence>
<evidence type="ECO:0000313" key="3">
    <source>
        <dbReference type="Proteomes" id="UP000632766"/>
    </source>
</evidence>
<dbReference type="AlphaFoldDB" id="A0A8J7HVG9"/>
<evidence type="ECO:0000256" key="1">
    <source>
        <dbReference type="SAM" id="SignalP"/>
    </source>
</evidence>
<dbReference type="EMBL" id="JAECZC010000019">
    <property type="protein sequence ID" value="MBH8563099.1"/>
    <property type="molecule type" value="Genomic_DNA"/>
</dbReference>
<keyword evidence="3" id="KW-1185">Reference proteome</keyword>
<dbReference type="RefSeq" id="WP_198124993.1">
    <property type="nucleotide sequence ID" value="NZ_JAECZC010000019.1"/>
</dbReference>
<protein>
    <submittedName>
        <fullName evidence="2">Uncharacterized protein</fullName>
    </submittedName>
</protein>
<feature type="chain" id="PRO_5035193434" evidence="1">
    <location>
        <begin position="26"/>
        <end position="134"/>
    </location>
</feature>
<feature type="signal peptide" evidence="1">
    <location>
        <begin position="1"/>
        <end position="25"/>
    </location>
</feature>
<sequence>MKKIVIALLFALCLSLSLGQQVAFAASNSCQQTLNTGSATTTQVFWEQPLAFTGWSGGVITNDMYFNGCGQVVSLKINGEDWERLRKEGKLDGLRYIYKKDNSLAIRKVQGTQPGSISQDQFFDSNTVVFKGNK</sequence>
<keyword evidence="1" id="KW-0732">Signal</keyword>
<comment type="caution">
    <text evidence="2">The sequence shown here is derived from an EMBL/GenBank/DDBJ whole genome shotgun (WGS) entry which is preliminary data.</text>
</comment>
<gene>
    <name evidence="2" type="ORF">I8748_13055</name>
</gene>
<reference evidence="2 3" key="1">
    <citation type="journal article" date="2021" name="Int. J. Syst. Evol. Microbiol.">
        <title>Amazonocrinis nigriterrae gen. nov., sp. nov., Atlanticothrix silvestris gen. nov., sp. nov. and Dendronalium phyllosphericum gen. nov., sp. nov., nostocacean cyanobacteria from Brazilian environments.</title>
        <authorList>
            <person name="Alvarenga D.O."/>
            <person name="Andreote A.P.D."/>
            <person name="Branco L.H.Z."/>
            <person name="Delbaje E."/>
            <person name="Cruz R.B."/>
            <person name="Varani A.M."/>
            <person name="Fiore M.F."/>
        </authorList>
    </citation>
    <scope>NUCLEOTIDE SEQUENCE [LARGE SCALE GENOMIC DNA]</scope>
    <source>
        <strain evidence="2 3">CENA67</strain>
    </source>
</reference>
<proteinExistence type="predicted"/>
<organism evidence="2 3">
    <name type="scientific">Amazonocrinis nigriterrae CENA67</name>
    <dbReference type="NCBI Taxonomy" id="2794033"/>
    <lineage>
        <taxon>Bacteria</taxon>
        <taxon>Bacillati</taxon>
        <taxon>Cyanobacteriota</taxon>
        <taxon>Cyanophyceae</taxon>
        <taxon>Nostocales</taxon>
        <taxon>Nostocaceae</taxon>
        <taxon>Amazonocrinis</taxon>
        <taxon>Amazonocrinis nigriterrae</taxon>
    </lineage>
</organism>
<accession>A0A8J7HVG9</accession>
<name>A0A8J7HVG9_9NOST</name>